<feature type="transmembrane region" description="Helical" evidence="7">
    <location>
        <begin position="172"/>
        <end position="197"/>
    </location>
</feature>
<dbReference type="Pfam" id="PF00528">
    <property type="entry name" value="BPD_transp_1"/>
    <property type="match status" value="1"/>
</dbReference>
<dbReference type="PANTHER" id="PTHR43744:SF8">
    <property type="entry name" value="SN-GLYCEROL-3-PHOSPHATE TRANSPORT SYSTEM PERMEASE PROTEIN UGPE"/>
    <property type="match status" value="1"/>
</dbReference>
<comment type="similarity">
    <text evidence="7">Belongs to the binding-protein-dependent transport system permease family.</text>
</comment>
<dbReference type="InterPro" id="IPR035906">
    <property type="entry name" value="MetI-like_sf"/>
</dbReference>
<dbReference type="GO" id="GO:0055085">
    <property type="term" value="P:transmembrane transport"/>
    <property type="evidence" value="ECO:0007669"/>
    <property type="project" value="InterPro"/>
</dbReference>
<evidence type="ECO:0000256" key="7">
    <source>
        <dbReference type="RuleBase" id="RU363032"/>
    </source>
</evidence>
<keyword evidence="6 7" id="KW-0472">Membrane</keyword>
<evidence type="ECO:0000256" key="5">
    <source>
        <dbReference type="ARBA" id="ARBA00022989"/>
    </source>
</evidence>
<dbReference type="Proteomes" id="UP000523079">
    <property type="component" value="Unassembled WGS sequence"/>
</dbReference>
<evidence type="ECO:0000313" key="9">
    <source>
        <dbReference type="EMBL" id="MBA8795073.1"/>
    </source>
</evidence>
<keyword evidence="5 7" id="KW-1133">Transmembrane helix</keyword>
<keyword evidence="2 7" id="KW-0813">Transport</keyword>
<dbReference type="Gene3D" id="1.10.3720.10">
    <property type="entry name" value="MetI-like"/>
    <property type="match status" value="1"/>
</dbReference>
<dbReference type="InterPro" id="IPR000515">
    <property type="entry name" value="MetI-like"/>
</dbReference>
<comment type="caution">
    <text evidence="9">The sequence shown here is derived from an EMBL/GenBank/DDBJ whole genome shotgun (WGS) entry which is preliminary data.</text>
</comment>
<organism evidence="9 10">
    <name type="scientific">Microlunatus kandeliicorticis</name>
    <dbReference type="NCBI Taxonomy" id="1759536"/>
    <lineage>
        <taxon>Bacteria</taxon>
        <taxon>Bacillati</taxon>
        <taxon>Actinomycetota</taxon>
        <taxon>Actinomycetes</taxon>
        <taxon>Propionibacteriales</taxon>
        <taxon>Propionibacteriaceae</taxon>
        <taxon>Microlunatus</taxon>
    </lineage>
</organism>
<evidence type="ECO:0000256" key="4">
    <source>
        <dbReference type="ARBA" id="ARBA00022692"/>
    </source>
</evidence>
<dbReference type="SUPFAM" id="SSF161098">
    <property type="entry name" value="MetI-like"/>
    <property type="match status" value="1"/>
</dbReference>
<evidence type="ECO:0000313" key="10">
    <source>
        <dbReference type="Proteomes" id="UP000523079"/>
    </source>
</evidence>
<feature type="transmembrane region" description="Helical" evidence="7">
    <location>
        <begin position="107"/>
        <end position="133"/>
    </location>
</feature>
<proteinExistence type="inferred from homology"/>
<evidence type="ECO:0000256" key="2">
    <source>
        <dbReference type="ARBA" id="ARBA00022448"/>
    </source>
</evidence>
<dbReference type="PANTHER" id="PTHR43744">
    <property type="entry name" value="ABC TRANSPORTER PERMEASE PROTEIN MG189-RELATED-RELATED"/>
    <property type="match status" value="1"/>
</dbReference>
<protein>
    <submittedName>
        <fullName evidence="9">Alpha-1,4-digalacturonate transport system permease protein</fullName>
    </submittedName>
</protein>
<keyword evidence="3" id="KW-1003">Cell membrane</keyword>
<feature type="domain" description="ABC transmembrane type-1" evidence="8">
    <location>
        <begin position="108"/>
        <end position="297"/>
    </location>
</feature>
<keyword evidence="4 7" id="KW-0812">Transmembrane</keyword>
<sequence>MTAIETGAAAVPAADVATATVRDATSSARTPRPRRRRPEASRLSRVIPTSALLWLLVVVYAFPVLWFVLSSFKPGSELFSLPLHLLPQEWSFAGYQKAWSRFDFWRYFLNTGLVAVITTALAILVSAATGYALAKFRARWLSAFFLCILATTMLPTEVILPSTFVVIRDLGLYNQLAGVIVPSVITATGIFMFRQYFRTVPDELLDAARIDGAGEFSIFFRIMLPVAKPIVFTLAIFSFQWRWNDYIWPLIVLNDQKNYTLQVALRSIVGADNIDWSVLLSASVISLIPMVVLFLIFQRFIMNADINSGLKD</sequence>
<feature type="transmembrane region" description="Helical" evidence="7">
    <location>
        <begin position="46"/>
        <end position="69"/>
    </location>
</feature>
<dbReference type="EMBL" id="JACGWT010000004">
    <property type="protein sequence ID" value="MBA8795073.1"/>
    <property type="molecule type" value="Genomic_DNA"/>
</dbReference>
<reference evidence="9 10" key="1">
    <citation type="submission" date="2020-07" db="EMBL/GenBank/DDBJ databases">
        <title>Sequencing the genomes of 1000 actinobacteria strains.</title>
        <authorList>
            <person name="Klenk H.-P."/>
        </authorList>
    </citation>
    <scope>NUCLEOTIDE SEQUENCE [LARGE SCALE GENOMIC DNA]</scope>
    <source>
        <strain evidence="9 10">DSM 100723</strain>
    </source>
</reference>
<keyword evidence="10" id="KW-1185">Reference proteome</keyword>
<accession>A0A7W3P6K4</accession>
<dbReference type="AlphaFoldDB" id="A0A7W3P6K4"/>
<dbReference type="CDD" id="cd06261">
    <property type="entry name" value="TM_PBP2"/>
    <property type="match status" value="1"/>
</dbReference>
<dbReference type="RefSeq" id="WP_220483915.1">
    <property type="nucleotide sequence ID" value="NZ_JACGWT010000004.1"/>
</dbReference>
<feature type="transmembrane region" description="Helical" evidence="7">
    <location>
        <begin position="218"/>
        <end position="239"/>
    </location>
</feature>
<feature type="transmembrane region" description="Helical" evidence="7">
    <location>
        <begin position="140"/>
        <end position="160"/>
    </location>
</feature>
<evidence type="ECO:0000256" key="1">
    <source>
        <dbReference type="ARBA" id="ARBA00004651"/>
    </source>
</evidence>
<name>A0A7W3P6K4_9ACTN</name>
<evidence type="ECO:0000256" key="3">
    <source>
        <dbReference type="ARBA" id="ARBA00022475"/>
    </source>
</evidence>
<comment type="subcellular location">
    <subcellularLocation>
        <location evidence="1 7">Cell membrane</location>
        <topology evidence="1 7">Multi-pass membrane protein</topology>
    </subcellularLocation>
</comment>
<dbReference type="PROSITE" id="PS50928">
    <property type="entry name" value="ABC_TM1"/>
    <property type="match status" value="1"/>
</dbReference>
<dbReference type="GO" id="GO:0005886">
    <property type="term" value="C:plasma membrane"/>
    <property type="evidence" value="ECO:0007669"/>
    <property type="project" value="UniProtKB-SubCell"/>
</dbReference>
<evidence type="ECO:0000256" key="6">
    <source>
        <dbReference type="ARBA" id="ARBA00023136"/>
    </source>
</evidence>
<feature type="transmembrane region" description="Helical" evidence="7">
    <location>
        <begin position="276"/>
        <end position="297"/>
    </location>
</feature>
<gene>
    <name evidence="9" type="ORF">FHX74_002701</name>
</gene>
<evidence type="ECO:0000259" key="8">
    <source>
        <dbReference type="PROSITE" id="PS50928"/>
    </source>
</evidence>